<dbReference type="SMART" id="SM00530">
    <property type="entry name" value="HTH_XRE"/>
    <property type="match status" value="1"/>
</dbReference>
<dbReference type="CDD" id="cd00093">
    <property type="entry name" value="HTH_XRE"/>
    <property type="match status" value="1"/>
</dbReference>
<organism evidence="2 3">
    <name type="scientific">Sphingorhabdus arenilitoris</name>
    <dbReference type="NCBI Taxonomy" id="1490041"/>
    <lineage>
        <taxon>Bacteria</taxon>
        <taxon>Pseudomonadati</taxon>
        <taxon>Pseudomonadota</taxon>
        <taxon>Alphaproteobacteria</taxon>
        <taxon>Sphingomonadales</taxon>
        <taxon>Sphingomonadaceae</taxon>
        <taxon>Sphingorhabdus</taxon>
    </lineage>
</organism>
<keyword evidence="3" id="KW-1185">Reference proteome</keyword>
<dbReference type="Pfam" id="PF01381">
    <property type="entry name" value="HTH_3"/>
    <property type="match status" value="1"/>
</dbReference>
<dbReference type="InterPro" id="IPR001387">
    <property type="entry name" value="Cro/C1-type_HTH"/>
</dbReference>
<dbReference type="SUPFAM" id="SSF47413">
    <property type="entry name" value="lambda repressor-like DNA-binding domains"/>
    <property type="match status" value="1"/>
</dbReference>
<evidence type="ECO:0000313" key="2">
    <source>
        <dbReference type="EMBL" id="MFC4291808.1"/>
    </source>
</evidence>
<gene>
    <name evidence="2" type="ORF">ACFOWX_05185</name>
</gene>
<comment type="caution">
    <text evidence="2">The sequence shown here is derived from an EMBL/GenBank/DDBJ whole genome shotgun (WGS) entry which is preliminary data.</text>
</comment>
<dbReference type="PROSITE" id="PS50943">
    <property type="entry name" value="HTH_CROC1"/>
    <property type="match status" value="1"/>
</dbReference>
<accession>A0ABV8REL5</accession>
<evidence type="ECO:0000313" key="3">
    <source>
        <dbReference type="Proteomes" id="UP001595887"/>
    </source>
</evidence>
<evidence type="ECO:0000259" key="1">
    <source>
        <dbReference type="PROSITE" id="PS50943"/>
    </source>
</evidence>
<name>A0ABV8REL5_9SPHN</name>
<protein>
    <submittedName>
        <fullName evidence="2">Helix-turn-helix domain-containing protein</fullName>
    </submittedName>
</protein>
<dbReference type="Proteomes" id="UP001595887">
    <property type="component" value="Unassembled WGS sequence"/>
</dbReference>
<dbReference type="InterPro" id="IPR010982">
    <property type="entry name" value="Lambda_DNA-bd_dom_sf"/>
</dbReference>
<dbReference type="EMBL" id="JBHSDH010000013">
    <property type="protein sequence ID" value="MFC4291808.1"/>
    <property type="molecule type" value="Genomic_DNA"/>
</dbReference>
<feature type="domain" description="HTH cro/C1-type" evidence="1">
    <location>
        <begin position="5"/>
        <end position="61"/>
    </location>
</feature>
<reference evidence="3" key="1">
    <citation type="journal article" date="2019" name="Int. J. Syst. Evol. Microbiol.">
        <title>The Global Catalogue of Microorganisms (GCM) 10K type strain sequencing project: providing services to taxonomists for standard genome sequencing and annotation.</title>
        <authorList>
            <consortium name="The Broad Institute Genomics Platform"/>
            <consortium name="The Broad Institute Genome Sequencing Center for Infectious Disease"/>
            <person name="Wu L."/>
            <person name="Ma J."/>
        </authorList>
    </citation>
    <scope>NUCLEOTIDE SEQUENCE [LARGE SCALE GENOMIC DNA]</scope>
    <source>
        <strain evidence="3">CECT 8531</strain>
    </source>
</reference>
<dbReference type="RefSeq" id="WP_381421987.1">
    <property type="nucleotide sequence ID" value="NZ_JBHSDH010000013.1"/>
</dbReference>
<proteinExistence type="predicted"/>
<dbReference type="Gene3D" id="1.10.260.40">
    <property type="entry name" value="lambda repressor-like DNA-binding domains"/>
    <property type="match status" value="1"/>
</dbReference>
<sequence length="187" mass="20378">MLSRIRDVRRAKGLTLADVAARCNPPTTAQTVGRLETGIRTLSLDWLNRIAGALDVDSSELVQLPDQAALPVAAILGAEGAYAPTKEEKLLVPNIGGEMVGMRVASSLGEYRPGDELWLEKILPENFGDALNLDILVPRPAGRFLFARLLGREDGKLHLLPLQAGSRQQVVNDPVWIAKAVRLMRKL</sequence>